<keyword evidence="3 6" id="KW-0812">Transmembrane</keyword>
<dbReference type="EMBL" id="DSMU01000078">
    <property type="protein sequence ID" value="HEL65285.1"/>
    <property type="molecule type" value="Genomic_DNA"/>
</dbReference>
<protein>
    <submittedName>
        <fullName evidence="8">Metal ABC transporter permease</fullName>
    </submittedName>
</protein>
<proteinExistence type="inferred from homology"/>
<dbReference type="SUPFAM" id="SSF81345">
    <property type="entry name" value="ABC transporter involved in vitamin B12 uptake, BtuC"/>
    <property type="match status" value="1"/>
</dbReference>
<gene>
    <name evidence="8" type="ORF">ENQ34_01200</name>
</gene>
<evidence type="ECO:0000256" key="3">
    <source>
        <dbReference type="ARBA" id="ARBA00022692"/>
    </source>
</evidence>
<dbReference type="AlphaFoldDB" id="A0A7C2E319"/>
<dbReference type="GO" id="GO:0043190">
    <property type="term" value="C:ATP-binding cassette (ABC) transporter complex"/>
    <property type="evidence" value="ECO:0007669"/>
    <property type="project" value="InterPro"/>
</dbReference>
<reference evidence="8" key="1">
    <citation type="journal article" date="2020" name="mSystems">
        <title>Genome- and Community-Level Interaction Insights into Carbon Utilization and Element Cycling Functions of Hydrothermarchaeota in Hydrothermal Sediment.</title>
        <authorList>
            <person name="Zhou Z."/>
            <person name="Liu Y."/>
            <person name="Xu W."/>
            <person name="Pan J."/>
            <person name="Luo Z.H."/>
            <person name="Li M."/>
        </authorList>
    </citation>
    <scope>NUCLEOTIDE SEQUENCE [LARGE SCALE GENOMIC DNA]</scope>
    <source>
        <strain evidence="8">SpSt-300</strain>
    </source>
</reference>
<evidence type="ECO:0000256" key="6">
    <source>
        <dbReference type="RuleBase" id="RU003943"/>
    </source>
</evidence>
<feature type="transmembrane region" description="Helical" evidence="7">
    <location>
        <begin position="12"/>
        <end position="32"/>
    </location>
</feature>
<dbReference type="GO" id="GO:0055085">
    <property type="term" value="P:transmembrane transport"/>
    <property type="evidence" value="ECO:0007669"/>
    <property type="project" value="InterPro"/>
</dbReference>
<comment type="subcellular location">
    <subcellularLocation>
        <location evidence="6">Cell membrane</location>
        <topology evidence="6">Multi-pass membrane protein</topology>
    </subcellularLocation>
    <subcellularLocation>
        <location evidence="1">Membrane</location>
        <topology evidence="1">Multi-pass membrane protein</topology>
    </subcellularLocation>
</comment>
<feature type="transmembrane region" description="Helical" evidence="7">
    <location>
        <begin position="52"/>
        <end position="75"/>
    </location>
</feature>
<organism evidence="8">
    <name type="scientific">Ammonifex degensii</name>
    <dbReference type="NCBI Taxonomy" id="42838"/>
    <lineage>
        <taxon>Bacteria</taxon>
        <taxon>Bacillati</taxon>
        <taxon>Bacillota</taxon>
        <taxon>Clostridia</taxon>
        <taxon>Thermoanaerobacterales</taxon>
        <taxon>Thermoanaerobacteraceae</taxon>
        <taxon>Ammonifex</taxon>
    </lineage>
</organism>
<comment type="caution">
    <text evidence="8">The sequence shown here is derived from an EMBL/GenBank/DDBJ whole genome shotgun (WGS) entry which is preliminary data.</text>
</comment>
<feature type="transmembrane region" description="Helical" evidence="7">
    <location>
        <begin position="161"/>
        <end position="184"/>
    </location>
</feature>
<dbReference type="Pfam" id="PF00950">
    <property type="entry name" value="ABC-3"/>
    <property type="match status" value="1"/>
</dbReference>
<evidence type="ECO:0000256" key="2">
    <source>
        <dbReference type="ARBA" id="ARBA00008034"/>
    </source>
</evidence>
<evidence type="ECO:0000256" key="1">
    <source>
        <dbReference type="ARBA" id="ARBA00004141"/>
    </source>
</evidence>
<name>A0A7C2E319_9THEO</name>
<keyword evidence="4 7" id="KW-1133">Transmembrane helix</keyword>
<keyword evidence="5 7" id="KW-0472">Membrane</keyword>
<feature type="transmembrane region" description="Helical" evidence="7">
    <location>
        <begin position="190"/>
        <end position="210"/>
    </location>
</feature>
<keyword evidence="6" id="KW-0813">Transport</keyword>
<feature type="transmembrane region" description="Helical" evidence="7">
    <location>
        <begin position="245"/>
        <end position="265"/>
    </location>
</feature>
<dbReference type="PANTHER" id="PTHR30477:SF0">
    <property type="entry name" value="METAL TRANSPORT SYSTEM MEMBRANE PROTEIN TM_0125-RELATED"/>
    <property type="match status" value="1"/>
</dbReference>
<comment type="similarity">
    <text evidence="2 6">Belongs to the ABC-3 integral membrane protein family.</text>
</comment>
<dbReference type="GO" id="GO:0010043">
    <property type="term" value="P:response to zinc ion"/>
    <property type="evidence" value="ECO:0007669"/>
    <property type="project" value="TreeGrafter"/>
</dbReference>
<accession>A0A7C2E319</accession>
<dbReference type="Gene3D" id="1.10.3470.10">
    <property type="entry name" value="ABC transporter involved in vitamin B12 uptake, BtuC"/>
    <property type="match status" value="1"/>
</dbReference>
<feature type="transmembrane region" description="Helical" evidence="7">
    <location>
        <begin position="217"/>
        <end position="239"/>
    </location>
</feature>
<evidence type="ECO:0000256" key="4">
    <source>
        <dbReference type="ARBA" id="ARBA00022989"/>
    </source>
</evidence>
<sequence length="269" mass="27798">MEIWHFGFFLRAMAVGALCGVTCPLVGVFLVARRYSFLADALAHVSLTGLALGLILGVAPGIPTIAVVVAAAFVLEWLRQRQRFFADALLAVVMAGGLALGVVLVSKSRGFGADLTGYLFGSLLTVRVADLYLITGLAVLAVAVVVFLYRGLFAVALDEEYAWATGLPVIVVNAAFIVVAALIVAMAIQAVGVLLAGALVVLPVLIAVGVNKSFGGTVLTAVAVGVALVLGGLHLAYFLDLPPGPAVVLLGIGVLAGVTFCRQVVLRYR</sequence>
<evidence type="ECO:0000256" key="7">
    <source>
        <dbReference type="SAM" id="Phobius"/>
    </source>
</evidence>
<dbReference type="PANTHER" id="PTHR30477">
    <property type="entry name" value="ABC-TRANSPORTER METAL-BINDING PROTEIN"/>
    <property type="match status" value="1"/>
</dbReference>
<evidence type="ECO:0000256" key="5">
    <source>
        <dbReference type="ARBA" id="ARBA00023136"/>
    </source>
</evidence>
<evidence type="ECO:0000313" key="8">
    <source>
        <dbReference type="EMBL" id="HEL65285.1"/>
    </source>
</evidence>
<dbReference type="InterPro" id="IPR001626">
    <property type="entry name" value="ABC_TroCD"/>
</dbReference>
<feature type="transmembrane region" description="Helical" evidence="7">
    <location>
        <begin position="131"/>
        <end position="149"/>
    </location>
</feature>
<dbReference type="InterPro" id="IPR037294">
    <property type="entry name" value="ABC_BtuC-like"/>
</dbReference>
<feature type="transmembrane region" description="Helical" evidence="7">
    <location>
        <begin position="84"/>
        <end position="105"/>
    </location>
</feature>